<feature type="signal peptide" evidence="1">
    <location>
        <begin position="1"/>
        <end position="19"/>
    </location>
</feature>
<feature type="chain" id="PRO_5035823577" description="Glycoside hydrolase family 2 catalytic domain-containing protein" evidence="1">
    <location>
        <begin position="20"/>
        <end position="410"/>
    </location>
</feature>
<dbReference type="Gene3D" id="3.20.20.80">
    <property type="entry name" value="Glycosidases"/>
    <property type="match status" value="1"/>
</dbReference>
<dbReference type="InterPro" id="IPR017853">
    <property type="entry name" value="GH"/>
</dbReference>
<evidence type="ECO:0000256" key="1">
    <source>
        <dbReference type="SAM" id="SignalP"/>
    </source>
</evidence>
<evidence type="ECO:0000259" key="2">
    <source>
        <dbReference type="Pfam" id="PF02836"/>
    </source>
</evidence>
<dbReference type="GO" id="GO:0005975">
    <property type="term" value="P:carbohydrate metabolic process"/>
    <property type="evidence" value="ECO:0007669"/>
    <property type="project" value="InterPro"/>
</dbReference>
<evidence type="ECO:0000313" key="3">
    <source>
        <dbReference type="EMBL" id="KAF7633285.1"/>
    </source>
</evidence>
<name>A0A8S9ZIV3_9BILA</name>
<feature type="domain" description="Glycoside hydrolase family 2 catalytic" evidence="2">
    <location>
        <begin position="87"/>
        <end position="163"/>
    </location>
</feature>
<organism evidence="3 4">
    <name type="scientific">Meloidogyne graminicola</name>
    <dbReference type="NCBI Taxonomy" id="189291"/>
    <lineage>
        <taxon>Eukaryota</taxon>
        <taxon>Metazoa</taxon>
        <taxon>Ecdysozoa</taxon>
        <taxon>Nematoda</taxon>
        <taxon>Chromadorea</taxon>
        <taxon>Rhabditida</taxon>
        <taxon>Tylenchina</taxon>
        <taxon>Tylenchomorpha</taxon>
        <taxon>Tylenchoidea</taxon>
        <taxon>Meloidogynidae</taxon>
        <taxon>Meloidogyninae</taxon>
        <taxon>Meloidogyne</taxon>
    </lineage>
</organism>
<evidence type="ECO:0000313" key="4">
    <source>
        <dbReference type="Proteomes" id="UP000605970"/>
    </source>
</evidence>
<dbReference type="OrthoDB" id="406631at2759"/>
<dbReference type="AlphaFoldDB" id="A0A8S9ZIV3"/>
<gene>
    <name evidence="3" type="ORF">Mgra_00007323</name>
</gene>
<dbReference type="Proteomes" id="UP000605970">
    <property type="component" value="Unassembled WGS sequence"/>
</dbReference>
<sequence>MFLLYSILLLFHLLNKASALDKITISGQQILVNGKPFILNGAAGNIRYDLLKQLGGTVIRTYGDEIDQIIGPASQAGLKVVAGFWMGQVSQGYVNYKNQDQKVNAQNEKLKNFVLKYKDHPAVICWGIGNEVEFGAASSADTIPVWKAIDQAAKLVRTLDPNHPTMAVLADVGEGKAKEFVQYVSNIQILGVNCYGSSLPSIAQRARTQGWNGPLVIAETGPIGHWQAQVTPWSASIEPSSDAKAIDLDKYMTLLKGKVQGTIIFYWGTKIEATPTWHSFLLPFSNNEYERTSEVLAKQWGGKLNNRAPRITSFNFQNGKYGIKWNKGDTVRASLSVTDPDRDSINVVWSVLAERTDTIGANFTSILNSGSSAGVTINTNSLASGAYRLYMAALDNKGAAATANLPFYVN</sequence>
<reference evidence="3" key="1">
    <citation type="journal article" date="2020" name="Ecol. Evol.">
        <title>Genome structure and content of the rice root-knot nematode (Meloidogyne graminicola).</title>
        <authorList>
            <person name="Phan N.T."/>
            <person name="Danchin E.G.J."/>
            <person name="Klopp C."/>
            <person name="Perfus-Barbeoch L."/>
            <person name="Kozlowski D.K."/>
            <person name="Koutsovoulos G.D."/>
            <person name="Lopez-Roques C."/>
            <person name="Bouchez O."/>
            <person name="Zahm M."/>
            <person name="Besnard G."/>
            <person name="Bellafiore S."/>
        </authorList>
    </citation>
    <scope>NUCLEOTIDE SEQUENCE</scope>
    <source>
        <strain evidence="3">VN-18</strain>
    </source>
</reference>
<proteinExistence type="predicted"/>
<dbReference type="GO" id="GO:0004553">
    <property type="term" value="F:hydrolase activity, hydrolyzing O-glycosyl compounds"/>
    <property type="evidence" value="ECO:0007669"/>
    <property type="project" value="InterPro"/>
</dbReference>
<dbReference type="EMBL" id="JABEBT010000080">
    <property type="protein sequence ID" value="KAF7633285.1"/>
    <property type="molecule type" value="Genomic_DNA"/>
</dbReference>
<dbReference type="InterPro" id="IPR006103">
    <property type="entry name" value="Glyco_hydro_2_cat"/>
</dbReference>
<dbReference type="SUPFAM" id="SSF51445">
    <property type="entry name" value="(Trans)glycosidases"/>
    <property type="match status" value="1"/>
</dbReference>
<keyword evidence="4" id="KW-1185">Reference proteome</keyword>
<keyword evidence="1" id="KW-0732">Signal</keyword>
<comment type="caution">
    <text evidence="3">The sequence shown here is derived from an EMBL/GenBank/DDBJ whole genome shotgun (WGS) entry which is preliminary data.</text>
</comment>
<dbReference type="Pfam" id="PF02836">
    <property type="entry name" value="Glyco_hydro_2_C"/>
    <property type="match status" value="1"/>
</dbReference>
<accession>A0A8S9ZIV3</accession>
<protein>
    <recommendedName>
        <fullName evidence="2">Glycoside hydrolase family 2 catalytic domain-containing protein</fullName>
    </recommendedName>
</protein>